<gene>
    <name evidence="1" type="ORF">DUI87_07054</name>
</gene>
<dbReference type="AlphaFoldDB" id="A0A3M0KNQ3"/>
<evidence type="ECO:0000313" key="1">
    <source>
        <dbReference type="EMBL" id="RMC14878.1"/>
    </source>
</evidence>
<dbReference type="Proteomes" id="UP000269221">
    <property type="component" value="Unassembled WGS sequence"/>
</dbReference>
<dbReference type="EMBL" id="QRBI01000104">
    <property type="protein sequence ID" value="RMC14878.1"/>
    <property type="molecule type" value="Genomic_DNA"/>
</dbReference>
<sequence>MAEVEDLVELEGSAVVNRYGRLDEVIPVSMLVCGREQFTLKNSQRSLILGLNAVTADKDDTITHAHCYGNIQQLLFGLDVCLLFGVSTDVFSNYGSSPEELRYALLPLGWDAEQGVKKSCDVPLHVAFVRRGAFWYIM</sequence>
<accession>A0A3M0KNQ3</accession>
<name>A0A3M0KNQ3_HIRRU</name>
<comment type="caution">
    <text evidence="1">The sequence shown here is derived from an EMBL/GenBank/DDBJ whole genome shotgun (WGS) entry which is preliminary data.</text>
</comment>
<organism evidence="1 2">
    <name type="scientific">Hirundo rustica rustica</name>
    <dbReference type="NCBI Taxonomy" id="333673"/>
    <lineage>
        <taxon>Eukaryota</taxon>
        <taxon>Metazoa</taxon>
        <taxon>Chordata</taxon>
        <taxon>Craniata</taxon>
        <taxon>Vertebrata</taxon>
        <taxon>Euteleostomi</taxon>
        <taxon>Archelosauria</taxon>
        <taxon>Archosauria</taxon>
        <taxon>Dinosauria</taxon>
        <taxon>Saurischia</taxon>
        <taxon>Theropoda</taxon>
        <taxon>Coelurosauria</taxon>
        <taxon>Aves</taxon>
        <taxon>Neognathae</taxon>
        <taxon>Neoaves</taxon>
        <taxon>Telluraves</taxon>
        <taxon>Australaves</taxon>
        <taxon>Passeriformes</taxon>
        <taxon>Sylvioidea</taxon>
        <taxon>Hirundinidae</taxon>
        <taxon>Hirundo</taxon>
    </lineage>
</organism>
<reference evidence="1 2" key="1">
    <citation type="submission" date="2018-07" db="EMBL/GenBank/DDBJ databases">
        <title>A high quality draft genome assembly of the barn swallow (H. rustica rustica).</title>
        <authorList>
            <person name="Formenti G."/>
            <person name="Chiara M."/>
            <person name="Poveda L."/>
            <person name="Francoijs K.-J."/>
            <person name="Bonisoli-Alquati A."/>
            <person name="Canova L."/>
            <person name="Gianfranceschi L."/>
            <person name="Horner D.S."/>
            <person name="Saino N."/>
        </authorList>
    </citation>
    <scope>NUCLEOTIDE SEQUENCE [LARGE SCALE GENOMIC DNA]</scope>
    <source>
        <strain evidence="1">Chelidonia</strain>
        <tissue evidence="1">Blood</tissue>
    </source>
</reference>
<keyword evidence="2" id="KW-1185">Reference proteome</keyword>
<proteinExistence type="predicted"/>
<protein>
    <submittedName>
        <fullName evidence="1">Uncharacterized protein</fullName>
    </submittedName>
</protein>
<evidence type="ECO:0000313" key="2">
    <source>
        <dbReference type="Proteomes" id="UP000269221"/>
    </source>
</evidence>
<dbReference type="OrthoDB" id="10592039at2759"/>